<proteinExistence type="predicted"/>
<name>A0A6C0DH48_9ZZZZ</name>
<sequence>MKFFEFLRRTVDRPWDWNELSKNPAIRTEDVASELHYPWNWKLLCQNPSVSVRFLLEHEAEGLDFDALSNHLDLTWYDVTNFAGRPWNYTYLSGNPCVTWTLVKAFPKIPWNFAWLSRNPSIPVDVVLHNPEYSWDWDRVSRRATMEQILAHLYLPWDWWPLSHLAVITDELLDHPDIKWRATGLSVNPSVTLELMERHPEIEWCWSRNRRYLTLDYVMTHPEIEWDWHELFLLLPMSVDQLIRHKIAVDWDKYSYNPSVTLEDYERFPDKPWTIRALNSQAKGLCLADVRRLGWCTRTYCQHPDITIEELRECREDEVDWSHISSKTFSI</sequence>
<reference evidence="1" key="1">
    <citation type="journal article" date="2020" name="Nature">
        <title>Giant virus diversity and host interactions through global metagenomics.</title>
        <authorList>
            <person name="Schulz F."/>
            <person name="Roux S."/>
            <person name="Paez-Espino D."/>
            <person name="Jungbluth S."/>
            <person name="Walsh D.A."/>
            <person name="Denef V.J."/>
            <person name="McMahon K.D."/>
            <person name="Konstantinidis K.T."/>
            <person name="Eloe-Fadrosh E.A."/>
            <person name="Kyrpides N.C."/>
            <person name="Woyke T."/>
        </authorList>
    </citation>
    <scope>NUCLEOTIDE SEQUENCE</scope>
    <source>
        <strain evidence="1">GVMAG-M-3300023174-176</strain>
    </source>
</reference>
<dbReference type="AlphaFoldDB" id="A0A6C0DH48"/>
<organism evidence="1">
    <name type="scientific">viral metagenome</name>
    <dbReference type="NCBI Taxonomy" id="1070528"/>
    <lineage>
        <taxon>unclassified sequences</taxon>
        <taxon>metagenomes</taxon>
        <taxon>organismal metagenomes</taxon>
    </lineage>
</organism>
<accession>A0A6C0DH48</accession>
<dbReference type="EMBL" id="MN739613">
    <property type="protein sequence ID" value="QHT15863.1"/>
    <property type="molecule type" value="Genomic_DNA"/>
</dbReference>
<protein>
    <submittedName>
        <fullName evidence="1">Uncharacterized protein</fullName>
    </submittedName>
</protein>
<evidence type="ECO:0000313" key="1">
    <source>
        <dbReference type="EMBL" id="QHT15863.1"/>
    </source>
</evidence>